<reference evidence="2" key="1">
    <citation type="journal article" date="2019" name="Int. J. Syst. Evol. Microbiol.">
        <title>The Global Catalogue of Microorganisms (GCM) 10K type strain sequencing project: providing services to taxonomists for standard genome sequencing and annotation.</title>
        <authorList>
            <consortium name="The Broad Institute Genomics Platform"/>
            <consortium name="The Broad Institute Genome Sequencing Center for Infectious Disease"/>
            <person name="Wu L."/>
            <person name="Ma J."/>
        </authorList>
    </citation>
    <scope>NUCLEOTIDE SEQUENCE [LARGE SCALE GENOMIC DNA]</scope>
    <source>
        <strain evidence="2">JCM 16242</strain>
    </source>
</reference>
<keyword evidence="2" id="KW-1185">Reference proteome</keyword>
<evidence type="ECO:0000313" key="1">
    <source>
        <dbReference type="EMBL" id="GAA0250766.1"/>
    </source>
</evidence>
<name>A0ABP3E3G8_9GAMM</name>
<dbReference type="InterPro" id="IPR012337">
    <property type="entry name" value="RNaseH-like_sf"/>
</dbReference>
<evidence type="ECO:0008006" key="3">
    <source>
        <dbReference type="Google" id="ProtNLM"/>
    </source>
</evidence>
<protein>
    <recommendedName>
        <fullName evidence="3">Transposase</fullName>
    </recommendedName>
</protein>
<sequence>MQASITEPTERHASISQAVEKRGSIALLIARIYAFRSCQCPKGAIFCPADTRFSWCLRSATAPTTLRCHQASQAAGGKRPGYPIAHRGKADHRQLAQPADGLDPAKALFDPFAQSPPCARQPGQQSTLIPRGNLGSQYVSIRYSERLAEASIESSVGSKGDSCDNAISETINGLCKPELVRHRAP</sequence>
<gene>
    <name evidence="1" type="ORF">GCM10009126_15280</name>
</gene>
<dbReference type="EMBL" id="BAAAFO010000002">
    <property type="protein sequence ID" value="GAA0250766.1"/>
    <property type="molecule type" value="Genomic_DNA"/>
</dbReference>
<dbReference type="SUPFAM" id="SSF53098">
    <property type="entry name" value="Ribonuclease H-like"/>
    <property type="match status" value="1"/>
</dbReference>
<dbReference type="Proteomes" id="UP001500657">
    <property type="component" value="Unassembled WGS sequence"/>
</dbReference>
<proteinExistence type="predicted"/>
<accession>A0ABP3E3G8</accession>
<evidence type="ECO:0000313" key="2">
    <source>
        <dbReference type="Proteomes" id="UP001500657"/>
    </source>
</evidence>
<organism evidence="1 2">
    <name type="scientific">Rhodanobacter caeni</name>
    <dbReference type="NCBI Taxonomy" id="657654"/>
    <lineage>
        <taxon>Bacteria</taxon>
        <taxon>Pseudomonadati</taxon>
        <taxon>Pseudomonadota</taxon>
        <taxon>Gammaproteobacteria</taxon>
        <taxon>Lysobacterales</taxon>
        <taxon>Rhodanobacteraceae</taxon>
        <taxon>Rhodanobacter</taxon>
    </lineage>
</organism>
<comment type="caution">
    <text evidence="1">The sequence shown here is derived from an EMBL/GenBank/DDBJ whole genome shotgun (WGS) entry which is preliminary data.</text>
</comment>